<dbReference type="InterPro" id="IPR037171">
    <property type="entry name" value="NagB/RpiA_transferase-like"/>
</dbReference>
<evidence type="ECO:0000259" key="4">
    <source>
        <dbReference type="PROSITE" id="PS51000"/>
    </source>
</evidence>
<dbReference type="RefSeq" id="WP_076694845.1">
    <property type="nucleotide sequence ID" value="NZ_CP015091.1"/>
</dbReference>
<dbReference type="SMART" id="SM01134">
    <property type="entry name" value="DeoRC"/>
    <property type="match status" value="1"/>
</dbReference>
<evidence type="ECO:0000256" key="1">
    <source>
        <dbReference type="ARBA" id="ARBA00022491"/>
    </source>
</evidence>
<keyword evidence="3" id="KW-0804">Transcription</keyword>
<dbReference type="PROSITE" id="PS51000">
    <property type="entry name" value="HTH_DEOR_2"/>
    <property type="match status" value="1"/>
</dbReference>
<dbReference type="AlphaFoldDB" id="A0A1P8UMZ1"/>
<proteinExistence type="predicted"/>
<keyword evidence="5" id="KW-0614">Plasmid</keyword>
<keyword evidence="1" id="KW-0678">Repressor</keyword>
<protein>
    <submittedName>
        <fullName evidence="5">Transcriptional regulator, DeoR family</fullName>
    </submittedName>
</protein>
<dbReference type="InterPro" id="IPR036390">
    <property type="entry name" value="WH_DNA-bd_sf"/>
</dbReference>
<keyword evidence="2" id="KW-0805">Transcription regulation</keyword>
<name>A0A1P8UMZ1_9RHOB</name>
<sequence>MSKYEKEILDTVALHGTVSVMALADQLKVTDQTIRRIVKPMVERGEIRKVHGAIVAVNESNDPPLTKRLVANRQEKAIIARTVAEVVPNGATLAIDTGSTSSFVAQALSQHRDLTVVTNSAHIAAVLALSEGNQVYMAGTQLRSHDGAAFDQSAFEVVSRFTVDMTILSASLVHPELGFLANDQHEVDMAIAMSRIADRRIMAVDHSKWMARKANAPLRMPVMRPDDILVTDRAPDAAYDDLLADLDLRLPRH</sequence>
<dbReference type="Gene3D" id="3.40.50.1360">
    <property type="match status" value="1"/>
</dbReference>
<dbReference type="Pfam" id="PF08220">
    <property type="entry name" value="HTH_DeoR"/>
    <property type="match status" value="1"/>
</dbReference>
<dbReference type="InterPro" id="IPR001034">
    <property type="entry name" value="DeoR_HTH"/>
</dbReference>
<dbReference type="SUPFAM" id="SSF46785">
    <property type="entry name" value="Winged helix' DNA-binding domain"/>
    <property type="match status" value="1"/>
</dbReference>
<dbReference type="PANTHER" id="PTHR30363">
    <property type="entry name" value="HTH-TYPE TRANSCRIPTIONAL REGULATOR SRLR-RELATED"/>
    <property type="match status" value="1"/>
</dbReference>
<dbReference type="Pfam" id="PF00455">
    <property type="entry name" value="DeoRC"/>
    <property type="match status" value="1"/>
</dbReference>
<dbReference type="PANTHER" id="PTHR30363:SF4">
    <property type="entry name" value="GLYCEROL-3-PHOSPHATE REGULON REPRESSOR"/>
    <property type="match status" value="1"/>
</dbReference>
<evidence type="ECO:0000313" key="5">
    <source>
        <dbReference type="EMBL" id="APZ50766.1"/>
    </source>
</evidence>
<evidence type="ECO:0000256" key="2">
    <source>
        <dbReference type="ARBA" id="ARBA00023015"/>
    </source>
</evidence>
<dbReference type="KEGG" id="paby:Ga0080574_TMP432"/>
<dbReference type="GO" id="GO:0003700">
    <property type="term" value="F:DNA-binding transcription factor activity"/>
    <property type="evidence" value="ECO:0007669"/>
    <property type="project" value="InterPro"/>
</dbReference>
<organism evidence="5 6">
    <name type="scientific">Salipiger abyssi</name>
    <dbReference type="NCBI Taxonomy" id="1250539"/>
    <lineage>
        <taxon>Bacteria</taxon>
        <taxon>Pseudomonadati</taxon>
        <taxon>Pseudomonadota</taxon>
        <taxon>Alphaproteobacteria</taxon>
        <taxon>Rhodobacterales</taxon>
        <taxon>Roseobacteraceae</taxon>
        <taxon>Salipiger</taxon>
    </lineage>
</organism>
<keyword evidence="6" id="KW-1185">Reference proteome</keyword>
<dbReference type="InterPro" id="IPR050313">
    <property type="entry name" value="Carb_Metab_HTH_regulators"/>
</dbReference>
<dbReference type="SMART" id="SM00420">
    <property type="entry name" value="HTH_DEOR"/>
    <property type="match status" value="1"/>
</dbReference>
<geneLocation type="plasmid" evidence="6">
    <name>ppaby1</name>
</geneLocation>
<reference evidence="5 6" key="1">
    <citation type="submission" date="2016-04" db="EMBL/GenBank/DDBJ databases">
        <title>Deep-sea bacteria in the southern Pacific.</title>
        <authorList>
            <person name="Tang K."/>
        </authorList>
    </citation>
    <scope>NUCLEOTIDE SEQUENCE [LARGE SCALE GENOMIC DNA]</scope>
    <source>
        <strain evidence="5 6">JLT2014</strain>
        <plasmid evidence="6">ppaby1</plasmid>
    </source>
</reference>
<gene>
    <name evidence="5" type="ORF">Ga0080574_TMP432</name>
</gene>
<evidence type="ECO:0000256" key="3">
    <source>
        <dbReference type="ARBA" id="ARBA00023163"/>
    </source>
</evidence>
<dbReference type="OrthoDB" id="9814815at2"/>
<dbReference type="EMBL" id="CP015091">
    <property type="protein sequence ID" value="APZ50766.1"/>
    <property type="molecule type" value="Genomic_DNA"/>
</dbReference>
<accession>A0A1P8UMZ1</accession>
<dbReference type="Proteomes" id="UP000187059">
    <property type="component" value="Plasmid pPABY1"/>
</dbReference>
<evidence type="ECO:0000313" key="6">
    <source>
        <dbReference type="Proteomes" id="UP000187059"/>
    </source>
</evidence>
<dbReference type="InterPro" id="IPR014036">
    <property type="entry name" value="DeoR-like_C"/>
</dbReference>
<feature type="domain" description="HTH deoR-type" evidence="4">
    <location>
        <begin position="1"/>
        <end position="56"/>
    </location>
</feature>
<dbReference type="SUPFAM" id="SSF100950">
    <property type="entry name" value="NagB/RpiA/CoA transferase-like"/>
    <property type="match status" value="1"/>
</dbReference>